<organism evidence="1 2">
    <name type="scientific">Prorocentrum cordatum</name>
    <dbReference type="NCBI Taxonomy" id="2364126"/>
    <lineage>
        <taxon>Eukaryota</taxon>
        <taxon>Sar</taxon>
        <taxon>Alveolata</taxon>
        <taxon>Dinophyceae</taxon>
        <taxon>Prorocentrales</taxon>
        <taxon>Prorocentraceae</taxon>
        <taxon>Prorocentrum</taxon>
    </lineage>
</organism>
<feature type="non-terminal residue" evidence="1">
    <location>
        <position position="208"/>
    </location>
</feature>
<gene>
    <name evidence="1" type="ORF">PCOR1329_LOCUS57438</name>
</gene>
<reference evidence="1" key="1">
    <citation type="submission" date="2023-10" db="EMBL/GenBank/DDBJ databases">
        <authorList>
            <person name="Chen Y."/>
            <person name="Shah S."/>
            <person name="Dougan E. K."/>
            <person name="Thang M."/>
            <person name="Chan C."/>
        </authorList>
    </citation>
    <scope>NUCLEOTIDE SEQUENCE [LARGE SCALE GENOMIC DNA]</scope>
</reference>
<protein>
    <submittedName>
        <fullName evidence="1">Uncharacterized protein</fullName>
    </submittedName>
</protein>
<accession>A0ABN9VI22</accession>
<dbReference type="EMBL" id="CAUYUJ010017096">
    <property type="protein sequence ID" value="CAK0871677.1"/>
    <property type="molecule type" value="Genomic_DNA"/>
</dbReference>
<keyword evidence="2" id="KW-1185">Reference proteome</keyword>
<comment type="caution">
    <text evidence="1">The sequence shown here is derived from an EMBL/GenBank/DDBJ whole genome shotgun (WGS) entry which is preliminary data.</text>
</comment>
<sequence>TRGGLVLTERCFARSGGGSYGAVECRVVLMPMVHVAVRSLFEATLRSERFARFQVVLHEGPAPGCTQEEGERSWRFVRSLHSASPLALLLELSWHVFLAGPLAASNALCRRVGCEPLGMQPEPLCPVGKTGHEQNFVATDSASLGETLLVMVSFGGSRAFSAVVPWGVAHMAHIEQGIVELGFEEVQEEAQEHLACSWGACVCAHLFV</sequence>
<dbReference type="Proteomes" id="UP001189429">
    <property type="component" value="Unassembled WGS sequence"/>
</dbReference>
<proteinExistence type="predicted"/>
<feature type="non-terminal residue" evidence="1">
    <location>
        <position position="1"/>
    </location>
</feature>
<name>A0ABN9VI22_9DINO</name>
<evidence type="ECO:0000313" key="1">
    <source>
        <dbReference type="EMBL" id="CAK0871677.1"/>
    </source>
</evidence>
<evidence type="ECO:0000313" key="2">
    <source>
        <dbReference type="Proteomes" id="UP001189429"/>
    </source>
</evidence>